<sequence length="108" mass="11724">MIDLLAAAGSAAAEPPAWTGWVLPLGMLLILWFLILRPQMRQQKQHRERVAGLAKGDEVVTAGGLVGKITKVEDHYVHVELTKGMTVKAVRNTIGEVLSSRDKPAAND</sequence>
<keyword evidence="9" id="KW-0653">Protein transport</keyword>
<dbReference type="Pfam" id="PF02699">
    <property type="entry name" value="YajC"/>
    <property type="match status" value="1"/>
</dbReference>
<dbReference type="Proteomes" id="UP000037446">
    <property type="component" value="Unassembled WGS sequence"/>
</dbReference>
<comment type="subcellular location">
    <subcellularLocation>
        <location evidence="2">Cell membrane</location>
        <topology evidence="2">Single-pass membrane protein</topology>
    </subcellularLocation>
</comment>
<keyword evidence="7" id="KW-1003">Cell membrane</keyword>
<keyword evidence="10 13" id="KW-1133">Transmembrane helix</keyword>
<dbReference type="PRINTS" id="PR01853">
    <property type="entry name" value="YAJCTRNLCASE"/>
</dbReference>
<evidence type="ECO:0000256" key="9">
    <source>
        <dbReference type="ARBA" id="ARBA00022927"/>
    </source>
</evidence>
<name>A0A0L1KFM1_9SPHN</name>
<comment type="function">
    <text evidence="1">The SecYEG-SecDF-YajC-YidC holo-translocon (HTL) protein secretase/insertase is a supercomplex required for protein secretion, insertion of proteins into membranes, and assembly of membrane protein complexes. While the SecYEG complex is essential for assembly of a number of proteins and complexes, the SecDF-YajC-YidC subcomplex facilitates these functions.</text>
</comment>
<comment type="subunit">
    <text evidence="4">Part of the SecDF-YidC-YajC translocase complex. The SecDF-YidC-YajC translocase forms a supercomplex with SecYEG, called the holo-translocon (HTL).</text>
</comment>
<evidence type="ECO:0000256" key="5">
    <source>
        <dbReference type="ARBA" id="ARBA00014962"/>
    </source>
</evidence>
<evidence type="ECO:0000256" key="3">
    <source>
        <dbReference type="ARBA" id="ARBA00006742"/>
    </source>
</evidence>
<evidence type="ECO:0000256" key="8">
    <source>
        <dbReference type="ARBA" id="ARBA00022692"/>
    </source>
</evidence>
<evidence type="ECO:0000256" key="2">
    <source>
        <dbReference type="ARBA" id="ARBA00004162"/>
    </source>
</evidence>
<comment type="caution">
    <text evidence="14">The sequence shown here is derived from an EMBL/GenBank/DDBJ whole genome shotgun (WGS) entry which is preliminary data.</text>
</comment>
<dbReference type="SMART" id="SM01323">
    <property type="entry name" value="YajC"/>
    <property type="match status" value="1"/>
</dbReference>
<dbReference type="GeneID" id="93685100"/>
<organism evidence="14 15">
    <name type="scientific">Qipengyuania citrea LAMA 915</name>
    <dbReference type="NCBI Taxonomy" id="1306953"/>
    <lineage>
        <taxon>Bacteria</taxon>
        <taxon>Pseudomonadati</taxon>
        <taxon>Pseudomonadota</taxon>
        <taxon>Alphaproteobacteria</taxon>
        <taxon>Sphingomonadales</taxon>
        <taxon>Erythrobacteraceae</taxon>
        <taxon>Qipengyuania</taxon>
    </lineage>
</organism>
<evidence type="ECO:0000256" key="7">
    <source>
        <dbReference type="ARBA" id="ARBA00022475"/>
    </source>
</evidence>
<comment type="similarity">
    <text evidence="3">Belongs to the YajC family.</text>
</comment>
<dbReference type="NCBIfam" id="TIGR00739">
    <property type="entry name" value="yajC"/>
    <property type="match status" value="1"/>
</dbReference>
<keyword evidence="8 13" id="KW-0812">Transmembrane</keyword>
<dbReference type="GO" id="GO:0015031">
    <property type="term" value="P:protein transport"/>
    <property type="evidence" value="ECO:0007669"/>
    <property type="project" value="UniProtKB-KW"/>
</dbReference>
<feature type="transmembrane region" description="Helical" evidence="13">
    <location>
        <begin position="18"/>
        <end position="36"/>
    </location>
</feature>
<protein>
    <recommendedName>
        <fullName evidence="5">Sec translocon accessory complex subunit YajC</fullName>
    </recommendedName>
</protein>
<evidence type="ECO:0000256" key="11">
    <source>
        <dbReference type="ARBA" id="ARBA00023010"/>
    </source>
</evidence>
<evidence type="ECO:0000256" key="13">
    <source>
        <dbReference type="SAM" id="Phobius"/>
    </source>
</evidence>
<dbReference type="EMBL" id="JYNE01000022">
    <property type="protein sequence ID" value="KNH02669.1"/>
    <property type="molecule type" value="Genomic_DNA"/>
</dbReference>
<dbReference type="Gene3D" id="2.40.10.340">
    <property type="entry name" value="Rod shape-determining protein MreC, domain 1"/>
    <property type="match status" value="1"/>
</dbReference>
<proteinExistence type="inferred from homology"/>
<keyword evidence="11" id="KW-0811">Translocation</keyword>
<keyword evidence="12 13" id="KW-0472">Membrane</keyword>
<dbReference type="InterPro" id="IPR003849">
    <property type="entry name" value="Preprotein_translocase_YajC"/>
</dbReference>
<dbReference type="AlphaFoldDB" id="A0A0L1KFM1"/>
<evidence type="ECO:0000256" key="1">
    <source>
        <dbReference type="ARBA" id="ARBA00002061"/>
    </source>
</evidence>
<dbReference type="PANTHER" id="PTHR33909:SF1">
    <property type="entry name" value="SEC TRANSLOCON ACCESSORY COMPLEX SUBUNIT YAJC"/>
    <property type="match status" value="1"/>
</dbReference>
<dbReference type="InterPro" id="IPR042177">
    <property type="entry name" value="Cell/Rod_1"/>
</dbReference>
<evidence type="ECO:0000256" key="6">
    <source>
        <dbReference type="ARBA" id="ARBA00022448"/>
    </source>
</evidence>
<dbReference type="STRING" id="1306953.J121_454"/>
<evidence type="ECO:0000313" key="14">
    <source>
        <dbReference type="EMBL" id="KNH02669.1"/>
    </source>
</evidence>
<evidence type="ECO:0000256" key="10">
    <source>
        <dbReference type="ARBA" id="ARBA00022989"/>
    </source>
</evidence>
<accession>A0A0L1KFM1</accession>
<evidence type="ECO:0000313" key="15">
    <source>
        <dbReference type="Proteomes" id="UP000037446"/>
    </source>
</evidence>
<evidence type="ECO:0000256" key="12">
    <source>
        <dbReference type="ARBA" id="ARBA00023136"/>
    </source>
</evidence>
<reference evidence="15" key="1">
    <citation type="submission" date="2015-02" db="EMBL/GenBank/DDBJ databases">
        <authorList>
            <person name="Lima A.O."/>
            <person name="Cabral A."/>
            <person name="Porto L.M."/>
            <person name="Silva M.A."/>
        </authorList>
    </citation>
    <scope>NUCLEOTIDE SEQUENCE [LARGE SCALE GENOMIC DNA]</scope>
    <source>
        <strain evidence="15">LAMA 915</strain>
    </source>
</reference>
<evidence type="ECO:0000256" key="4">
    <source>
        <dbReference type="ARBA" id="ARBA00011718"/>
    </source>
</evidence>
<dbReference type="RefSeq" id="WP_050600083.1">
    <property type="nucleotide sequence ID" value="NZ_JYNE01000022.1"/>
</dbReference>
<dbReference type="GO" id="GO:0005886">
    <property type="term" value="C:plasma membrane"/>
    <property type="evidence" value="ECO:0007669"/>
    <property type="project" value="UniProtKB-SubCell"/>
</dbReference>
<gene>
    <name evidence="14" type="ORF">J121_454</name>
</gene>
<dbReference type="PANTHER" id="PTHR33909">
    <property type="entry name" value="SEC TRANSLOCON ACCESSORY COMPLEX SUBUNIT YAJC"/>
    <property type="match status" value="1"/>
</dbReference>
<keyword evidence="6" id="KW-0813">Transport</keyword>
<dbReference type="PATRIC" id="fig|1306953.7.peg.458"/>